<dbReference type="Gene3D" id="3.40.50.1000">
    <property type="entry name" value="HAD superfamily/HAD-like"/>
    <property type="match status" value="1"/>
</dbReference>
<dbReference type="KEGG" id="aym:YM304_03330"/>
<dbReference type="AlphaFoldDB" id="A0A6C7DZT2"/>
<keyword evidence="3" id="KW-1185">Reference proteome</keyword>
<accession>A0A6C7DZT2</accession>
<evidence type="ECO:0008006" key="4">
    <source>
        <dbReference type="Google" id="ProtNLM"/>
    </source>
</evidence>
<proteinExistence type="predicted"/>
<dbReference type="RefSeq" id="WP_015439895.1">
    <property type="nucleotide sequence ID" value="NC_020520.1"/>
</dbReference>
<dbReference type="SFLD" id="SFLDS00003">
    <property type="entry name" value="Haloacid_Dehalogenase"/>
    <property type="match status" value="1"/>
</dbReference>
<dbReference type="InterPro" id="IPR051540">
    <property type="entry name" value="S-2-haloacid_dehalogenase"/>
</dbReference>
<dbReference type="InterPro" id="IPR023198">
    <property type="entry name" value="PGP-like_dom2"/>
</dbReference>
<dbReference type="PANTHER" id="PTHR43316">
    <property type="entry name" value="HYDROLASE, HALOACID DELAHOGENASE-RELATED"/>
    <property type="match status" value="1"/>
</dbReference>
<protein>
    <recommendedName>
        <fullName evidence="4">Hydrolase</fullName>
    </recommendedName>
</protein>
<dbReference type="SUPFAM" id="SSF56784">
    <property type="entry name" value="HAD-like"/>
    <property type="match status" value="1"/>
</dbReference>
<keyword evidence="1" id="KW-0378">Hydrolase</keyword>
<evidence type="ECO:0000313" key="2">
    <source>
        <dbReference type="EMBL" id="BAN00647.1"/>
    </source>
</evidence>
<gene>
    <name evidence="2" type="ORF">YM304_03330</name>
</gene>
<dbReference type="InterPro" id="IPR036412">
    <property type="entry name" value="HAD-like_sf"/>
</dbReference>
<dbReference type="PANTHER" id="PTHR43316:SF8">
    <property type="entry name" value="HAD FAMILY HYDROLASE"/>
    <property type="match status" value="1"/>
</dbReference>
<sequence length="233" mass="25749">MSRRIDRYDVIAFDADDTLWQSEDQFQAAEARFAELVSPFAPVGVDVLDALHAVERLDIASQGYGVKAFTLSMVRAAISMTDGDVPTDVIRQVVDLGADMLVDRVHLLDDVPEVLEQVGAHVRLALITKGDLVHQTRKVTTSGLEHHFADVEIVLEKDPSTYERVLARLGVSADRFLMIGNSVKSDVLPVMAIGGDAVHVPYHITWDLERVDDLTVEVDELDSISHVPKWLGL</sequence>
<dbReference type="InterPro" id="IPR023214">
    <property type="entry name" value="HAD_sf"/>
</dbReference>
<dbReference type="Pfam" id="PF00702">
    <property type="entry name" value="Hydrolase"/>
    <property type="match status" value="1"/>
</dbReference>
<evidence type="ECO:0000256" key="1">
    <source>
        <dbReference type="ARBA" id="ARBA00022801"/>
    </source>
</evidence>
<reference evidence="2 3" key="1">
    <citation type="journal article" date="2013" name="Int. J. Syst. Evol. Microbiol.">
        <title>Ilumatobacter nonamiense sp. nov. and Ilumatobacter coccineum sp. nov., isolated from seashore sand.</title>
        <authorList>
            <person name="Matsumoto A."/>
            <person name="Kasai H."/>
            <person name="Matsuo Y."/>
            <person name="Shizuri Y."/>
            <person name="Ichikawa N."/>
            <person name="Fujita N."/>
            <person name="Omura S."/>
            <person name="Takahashi Y."/>
        </authorList>
    </citation>
    <scope>NUCLEOTIDE SEQUENCE [LARGE SCALE GENOMIC DNA]</scope>
    <source>
        <strain evidence="3">NBRC 103263 / KCTC 29153 / YM16-304</strain>
    </source>
</reference>
<dbReference type="SFLD" id="SFLDG01129">
    <property type="entry name" value="C1.5:_HAD__Beta-PGM__Phosphata"/>
    <property type="match status" value="1"/>
</dbReference>
<dbReference type="GO" id="GO:0016787">
    <property type="term" value="F:hydrolase activity"/>
    <property type="evidence" value="ECO:0007669"/>
    <property type="project" value="UniProtKB-KW"/>
</dbReference>
<dbReference type="Proteomes" id="UP000011863">
    <property type="component" value="Chromosome"/>
</dbReference>
<organism evidence="2 3">
    <name type="scientific">Ilumatobacter coccineus (strain NBRC 103263 / KCTC 29153 / YM16-304)</name>
    <dbReference type="NCBI Taxonomy" id="1313172"/>
    <lineage>
        <taxon>Bacteria</taxon>
        <taxon>Bacillati</taxon>
        <taxon>Actinomycetota</taxon>
        <taxon>Acidimicrobiia</taxon>
        <taxon>Acidimicrobiales</taxon>
        <taxon>Ilumatobacteraceae</taxon>
        <taxon>Ilumatobacter</taxon>
    </lineage>
</organism>
<dbReference type="Gene3D" id="1.10.150.240">
    <property type="entry name" value="Putative phosphatase, domain 2"/>
    <property type="match status" value="1"/>
</dbReference>
<dbReference type="OrthoDB" id="3680851at2"/>
<evidence type="ECO:0000313" key="3">
    <source>
        <dbReference type="Proteomes" id="UP000011863"/>
    </source>
</evidence>
<name>A0A6C7DZT2_ILUCY</name>
<dbReference type="EMBL" id="AP012057">
    <property type="protein sequence ID" value="BAN00647.1"/>
    <property type="molecule type" value="Genomic_DNA"/>
</dbReference>